<evidence type="ECO:0000256" key="6">
    <source>
        <dbReference type="ARBA" id="ARBA00022833"/>
    </source>
</evidence>
<proteinExistence type="inferred from homology"/>
<dbReference type="InterPro" id="IPR031657">
    <property type="entry name" value="REPA_OB_2"/>
</dbReference>
<dbReference type="Gene3D" id="2.40.50.140">
    <property type="entry name" value="Nucleic acid-binding proteins"/>
    <property type="match status" value="4"/>
</dbReference>
<protein>
    <recommendedName>
        <fullName evidence="9">Replication protein A subunit</fullName>
    </recommendedName>
</protein>
<feature type="compositionally biased region" description="Low complexity" evidence="10">
    <location>
        <begin position="126"/>
        <end position="145"/>
    </location>
</feature>
<dbReference type="FunFam" id="2.40.50.140:FF:000090">
    <property type="entry name" value="Replication protein A subunit"/>
    <property type="match status" value="1"/>
</dbReference>
<evidence type="ECO:0000259" key="14">
    <source>
        <dbReference type="Pfam" id="PF16900"/>
    </source>
</evidence>
<name>A0A9N8EBW7_9STRA</name>
<feature type="region of interest" description="Disordered" evidence="10">
    <location>
        <begin position="122"/>
        <end position="188"/>
    </location>
</feature>
<feature type="domain" description="Replication protein A OB" evidence="14">
    <location>
        <begin position="317"/>
        <end position="412"/>
    </location>
</feature>
<keyword evidence="8 9" id="KW-0539">Nucleus</keyword>
<evidence type="ECO:0000313" key="15">
    <source>
        <dbReference type="EMBL" id="CAB9518541.1"/>
    </source>
</evidence>
<dbReference type="PANTHER" id="PTHR47165:SF4">
    <property type="entry name" value="OS03G0429900 PROTEIN"/>
    <property type="match status" value="1"/>
</dbReference>
<dbReference type="Pfam" id="PF04057">
    <property type="entry name" value="Rep-A_N"/>
    <property type="match status" value="1"/>
</dbReference>
<evidence type="ECO:0000256" key="1">
    <source>
        <dbReference type="ARBA" id="ARBA00004123"/>
    </source>
</evidence>
<dbReference type="InterPro" id="IPR047192">
    <property type="entry name" value="Euk_RPA1_DBD_C"/>
</dbReference>
<dbReference type="GO" id="GO:0003677">
    <property type="term" value="F:DNA binding"/>
    <property type="evidence" value="ECO:0007669"/>
    <property type="project" value="UniProtKB-KW"/>
</dbReference>
<evidence type="ECO:0000256" key="10">
    <source>
        <dbReference type="SAM" id="MobiDB-lite"/>
    </source>
</evidence>
<keyword evidence="7 9" id="KW-0238">DNA-binding</keyword>
<dbReference type="GO" id="GO:0006260">
    <property type="term" value="P:DNA replication"/>
    <property type="evidence" value="ECO:0007669"/>
    <property type="project" value="UniProtKB-KW"/>
</dbReference>
<keyword evidence="3 9" id="KW-0235">DNA replication</keyword>
<evidence type="ECO:0000259" key="12">
    <source>
        <dbReference type="Pfam" id="PF04057"/>
    </source>
</evidence>
<dbReference type="SUPFAM" id="SSF50249">
    <property type="entry name" value="Nucleic acid-binding proteins"/>
    <property type="match status" value="4"/>
</dbReference>
<dbReference type="CDD" id="cd04474">
    <property type="entry name" value="RPA1_DBD_A"/>
    <property type="match status" value="1"/>
</dbReference>
<comment type="similarity">
    <text evidence="2 9">Belongs to the replication factor A protein 1 family.</text>
</comment>
<dbReference type="CDD" id="cd04476">
    <property type="entry name" value="RPA1_DBD_C"/>
    <property type="match status" value="1"/>
</dbReference>
<evidence type="ECO:0000256" key="2">
    <source>
        <dbReference type="ARBA" id="ARBA00005690"/>
    </source>
</evidence>
<dbReference type="NCBIfam" id="TIGR00617">
    <property type="entry name" value="rpa1"/>
    <property type="match status" value="1"/>
</dbReference>
<feature type="compositionally biased region" description="Polar residues" evidence="10">
    <location>
        <begin position="1"/>
        <end position="16"/>
    </location>
</feature>
<comment type="subcellular location">
    <subcellularLocation>
        <location evidence="1 9">Nucleus</location>
    </subcellularLocation>
</comment>
<evidence type="ECO:0000256" key="8">
    <source>
        <dbReference type="ARBA" id="ARBA00023242"/>
    </source>
</evidence>
<dbReference type="Proteomes" id="UP001153069">
    <property type="component" value="Unassembled WGS sequence"/>
</dbReference>
<feature type="domain" description="Replication factor-A protein 1 N-terminal" evidence="12">
    <location>
        <begin position="4"/>
        <end position="103"/>
    </location>
</feature>
<dbReference type="Pfam" id="PF08646">
    <property type="entry name" value="Rep_fac-A_C"/>
    <property type="match status" value="1"/>
</dbReference>
<evidence type="ECO:0000259" key="11">
    <source>
        <dbReference type="Pfam" id="PF01336"/>
    </source>
</evidence>
<dbReference type="InterPro" id="IPR004591">
    <property type="entry name" value="Rfa1"/>
</dbReference>
<dbReference type="AlphaFoldDB" id="A0A9N8EBW7"/>
<dbReference type="CDD" id="cd04477">
    <property type="entry name" value="RPA1N"/>
    <property type="match status" value="1"/>
</dbReference>
<feature type="compositionally biased region" description="Low complexity" evidence="10">
    <location>
        <begin position="154"/>
        <end position="172"/>
    </location>
</feature>
<dbReference type="PANTHER" id="PTHR47165">
    <property type="entry name" value="OS03G0429900 PROTEIN"/>
    <property type="match status" value="1"/>
</dbReference>
<feature type="domain" description="Replication factor A C-terminal" evidence="13">
    <location>
        <begin position="478"/>
        <end position="635"/>
    </location>
</feature>
<dbReference type="InterPro" id="IPR007199">
    <property type="entry name" value="Rep_factor-A_N"/>
</dbReference>
<dbReference type="FunFam" id="2.40.50.140:FF:000064">
    <property type="entry name" value="Replication protein A subunit"/>
    <property type="match status" value="1"/>
</dbReference>
<keyword evidence="4 9" id="KW-0479">Metal-binding</keyword>
<dbReference type="Pfam" id="PF16900">
    <property type="entry name" value="REPA_OB_2"/>
    <property type="match status" value="1"/>
</dbReference>
<accession>A0A9N8EBW7</accession>
<reference evidence="15" key="1">
    <citation type="submission" date="2020-06" db="EMBL/GenBank/DDBJ databases">
        <authorList>
            <consortium name="Plant Systems Biology data submission"/>
        </authorList>
    </citation>
    <scope>NUCLEOTIDE SEQUENCE</scope>
    <source>
        <strain evidence="15">D6</strain>
    </source>
</reference>
<evidence type="ECO:0000256" key="7">
    <source>
        <dbReference type="ARBA" id="ARBA00023125"/>
    </source>
</evidence>
<dbReference type="InterPro" id="IPR013955">
    <property type="entry name" value="Rep_factor-A_C"/>
</dbReference>
<dbReference type="OrthoDB" id="1751331at2759"/>
<comment type="caution">
    <text evidence="15">The sequence shown here is derived from an EMBL/GenBank/DDBJ whole genome shotgun (WGS) entry which is preliminary data.</text>
</comment>
<dbReference type="CDD" id="cd04475">
    <property type="entry name" value="RPA1_DBD_B"/>
    <property type="match status" value="1"/>
</dbReference>
<dbReference type="GO" id="GO:0005634">
    <property type="term" value="C:nucleus"/>
    <property type="evidence" value="ECO:0007669"/>
    <property type="project" value="UniProtKB-SubCell"/>
</dbReference>
<dbReference type="GO" id="GO:0008270">
    <property type="term" value="F:zinc ion binding"/>
    <property type="evidence" value="ECO:0007669"/>
    <property type="project" value="UniProtKB-KW"/>
</dbReference>
<evidence type="ECO:0000256" key="4">
    <source>
        <dbReference type="ARBA" id="ARBA00022723"/>
    </source>
</evidence>
<dbReference type="InterPro" id="IPR012340">
    <property type="entry name" value="NA-bd_OB-fold"/>
</dbReference>
<sequence length="642" mass="70739">MESLSPNAITRISRMSNSDEDPSFQPTLQVLNIRKVNNSGAQDRYRIVISDGQKFIQGLLATQINHLVDNQSLQQHSIILVQKFVTNVIGGRNLVVLLNVDCIGMMARIGNPVDIASAAAGAENVPPQQQHQQQPQGLYGSQQPQELYGSQGLYGSNKPRNSNNNQSNNSNPYGGGGRRASAAPIARTPGGSAFTPISNLNMYQSRWTIRARITAKSDIKTWSNARGDGSLFSIDLLDASGVDVRATFFKEAVEKFYHSLQEGSVYSFSGGRIKVANMQYNTCKSNFEITFDQNSEIHPQHDATDIQHNVYEFVPSIAEIEHVPANKTIDVLAIVKEIGEATAIMSKKTGKELHKCDLTLVDDSSVEIKMTLWGADKVGSAAQTYANHPVVAFRRARVSDFGGKSLSLSGSACVRPVADVPDQVQRLEQWWSSNGGAATTKSLSASGGKGNTVAPFQERLTISAIKQKHMGHGDKPDWLTFKGTITYIKKDKEGGAWYPACANSGDPCKNMYKVTQTTDGSWYCDKCQGTFPNPVRRWIFSGTVEDDTASTWVSFFNPQAETLFPGNMTADDAYKNFMEHNQDQDGYDSLFYKATQTEWVFKCKLKSEIVNDTERVKASVYALQPLDYVAESEHMLAALEKM</sequence>
<dbReference type="FunFam" id="2.40.50.140:FF:000041">
    <property type="entry name" value="Replication protein A subunit"/>
    <property type="match status" value="1"/>
</dbReference>
<dbReference type="FunFam" id="2.40.50.140:FF:000117">
    <property type="entry name" value="Replication protein A subunit"/>
    <property type="match status" value="1"/>
</dbReference>
<evidence type="ECO:0000313" key="16">
    <source>
        <dbReference type="Proteomes" id="UP001153069"/>
    </source>
</evidence>
<dbReference type="Pfam" id="PF01336">
    <property type="entry name" value="tRNA_anti-codon"/>
    <property type="match status" value="1"/>
</dbReference>
<dbReference type="InterPro" id="IPR004365">
    <property type="entry name" value="NA-bd_OB_tRNA"/>
</dbReference>
<dbReference type="GO" id="GO:0006281">
    <property type="term" value="P:DNA repair"/>
    <property type="evidence" value="ECO:0007669"/>
    <property type="project" value="InterPro"/>
</dbReference>
<evidence type="ECO:0000256" key="9">
    <source>
        <dbReference type="RuleBase" id="RU364130"/>
    </source>
</evidence>
<dbReference type="EMBL" id="CAICTM010000942">
    <property type="protein sequence ID" value="CAB9518541.1"/>
    <property type="molecule type" value="Genomic_DNA"/>
</dbReference>
<keyword evidence="16" id="KW-1185">Reference proteome</keyword>
<evidence type="ECO:0000256" key="5">
    <source>
        <dbReference type="ARBA" id="ARBA00022771"/>
    </source>
</evidence>
<dbReference type="GO" id="GO:0006310">
    <property type="term" value="P:DNA recombination"/>
    <property type="evidence" value="ECO:0007669"/>
    <property type="project" value="InterPro"/>
</dbReference>
<gene>
    <name evidence="15" type="ORF">SEMRO_944_G222890.1</name>
</gene>
<organism evidence="15 16">
    <name type="scientific">Seminavis robusta</name>
    <dbReference type="NCBI Taxonomy" id="568900"/>
    <lineage>
        <taxon>Eukaryota</taxon>
        <taxon>Sar</taxon>
        <taxon>Stramenopiles</taxon>
        <taxon>Ochrophyta</taxon>
        <taxon>Bacillariophyta</taxon>
        <taxon>Bacillariophyceae</taxon>
        <taxon>Bacillariophycidae</taxon>
        <taxon>Naviculales</taxon>
        <taxon>Naviculaceae</taxon>
        <taxon>Seminavis</taxon>
    </lineage>
</organism>
<evidence type="ECO:0000256" key="3">
    <source>
        <dbReference type="ARBA" id="ARBA00022705"/>
    </source>
</evidence>
<feature type="domain" description="OB" evidence="11">
    <location>
        <begin position="207"/>
        <end position="279"/>
    </location>
</feature>
<keyword evidence="5 9" id="KW-0863">Zinc-finger</keyword>
<keyword evidence="6 9" id="KW-0862">Zinc</keyword>
<feature type="region of interest" description="Disordered" evidence="10">
    <location>
        <begin position="1"/>
        <end position="23"/>
    </location>
</feature>
<evidence type="ECO:0000259" key="13">
    <source>
        <dbReference type="Pfam" id="PF08646"/>
    </source>
</evidence>